<sequence length="265" mass="28365">MYAGSLLLVAAISLLSACRRDKNNDTDTKEDTGYTTDQNLTEKIFDDAQTMSDKGAVVTGSGAFKTTACGSVTHAAGTFTIDFGSVNCLCSDGRNRRGKIIVNYTGAYADSGSVHTITFDNYYQNDNKVEGTRTVTNMGHNSAGQPYFNVMVNGTITKTDGSVITTNFTRTRTWTAGYTTLLNWTDDVYQITGAGTMTRPSGTVSVSITSPLMLALNCRWIQAGTIVYTLPSSLTRTLNYGATAACDDQATLTLPSGTVYTITLP</sequence>
<keyword evidence="2" id="KW-1185">Reference proteome</keyword>
<dbReference type="Proteomes" id="UP001500067">
    <property type="component" value="Unassembled WGS sequence"/>
</dbReference>
<reference evidence="2" key="1">
    <citation type="journal article" date="2019" name="Int. J. Syst. Evol. Microbiol.">
        <title>The Global Catalogue of Microorganisms (GCM) 10K type strain sequencing project: providing services to taxonomists for standard genome sequencing and annotation.</title>
        <authorList>
            <consortium name="The Broad Institute Genomics Platform"/>
            <consortium name="The Broad Institute Genome Sequencing Center for Infectious Disease"/>
            <person name="Wu L."/>
            <person name="Ma J."/>
        </authorList>
    </citation>
    <scope>NUCLEOTIDE SEQUENCE [LARGE SCALE GENOMIC DNA]</scope>
    <source>
        <strain evidence="2">JCM 32105</strain>
    </source>
</reference>
<gene>
    <name evidence="1" type="ORF">GCM10023093_22420</name>
</gene>
<dbReference type="EMBL" id="BAABFA010000015">
    <property type="protein sequence ID" value="GAA4467122.1"/>
    <property type="molecule type" value="Genomic_DNA"/>
</dbReference>
<accession>A0ABP8NKD0</accession>
<evidence type="ECO:0000313" key="1">
    <source>
        <dbReference type="EMBL" id="GAA4467122.1"/>
    </source>
</evidence>
<proteinExistence type="predicted"/>
<protein>
    <recommendedName>
        <fullName evidence="3">Lipoprotein</fullName>
    </recommendedName>
</protein>
<comment type="caution">
    <text evidence="1">The sequence shown here is derived from an EMBL/GenBank/DDBJ whole genome shotgun (WGS) entry which is preliminary data.</text>
</comment>
<evidence type="ECO:0008006" key="3">
    <source>
        <dbReference type="Google" id="ProtNLM"/>
    </source>
</evidence>
<name>A0ABP8NKD0_9BACT</name>
<organism evidence="1 2">
    <name type="scientific">Nemorincola caseinilytica</name>
    <dbReference type="NCBI Taxonomy" id="2054315"/>
    <lineage>
        <taxon>Bacteria</taxon>
        <taxon>Pseudomonadati</taxon>
        <taxon>Bacteroidota</taxon>
        <taxon>Chitinophagia</taxon>
        <taxon>Chitinophagales</taxon>
        <taxon>Chitinophagaceae</taxon>
        <taxon>Nemorincola</taxon>
    </lineage>
</organism>
<evidence type="ECO:0000313" key="2">
    <source>
        <dbReference type="Proteomes" id="UP001500067"/>
    </source>
</evidence>